<name>Q7U9S6_PARMW</name>
<reference evidence="6 7" key="1">
    <citation type="journal article" date="2003" name="Nature">
        <title>The genome of a motile marine Synechococcus.</title>
        <authorList>
            <person name="Palenik B."/>
            <person name="Brahamsha B."/>
            <person name="Larimer F."/>
            <person name="Land M."/>
            <person name="Hauser L."/>
            <person name="Chain P."/>
            <person name="Lamerdin J."/>
            <person name="Regala W."/>
            <person name="Allen E.A."/>
            <person name="McCarren J."/>
            <person name="Paulsen I."/>
            <person name="Dufresne A."/>
            <person name="Partensky F."/>
            <person name="Webb E."/>
            <person name="Waterbury J."/>
        </authorList>
    </citation>
    <scope>NUCLEOTIDE SEQUENCE [LARGE SCALE GENOMIC DNA]</scope>
    <source>
        <strain evidence="6 7">WH8102</strain>
    </source>
</reference>
<dbReference type="CAZy" id="GT4">
    <property type="family name" value="Glycosyltransferase Family 4"/>
</dbReference>
<dbReference type="Pfam" id="PF13692">
    <property type="entry name" value="Glyco_trans_1_4"/>
    <property type="match status" value="2"/>
</dbReference>
<feature type="domain" description="Glycosyltransferase subfamily 4-like N-terminal" evidence="4">
    <location>
        <begin position="414"/>
        <end position="531"/>
    </location>
</feature>
<dbReference type="GO" id="GO:0016757">
    <property type="term" value="F:glycosyltransferase activity"/>
    <property type="evidence" value="ECO:0007669"/>
    <property type="project" value="UniProtKB-KW"/>
</dbReference>
<dbReference type="AlphaFoldDB" id="Q7U9S6"/>
<dbReference type="Pfam" id="PF13439">
    <property type="entry name" value="Glyco_transf_4"/>
    <property type="match status" value="1"/>
</dbReference>
<dbReference type="Proteomes" id="UP000001422">
    <property type="component" value="Chromosome"/>
</dbReference>
<dbReference type="CDD" id="cd03811">
    <property type="entry name" value="GT4_GT28_WabH-like"/>
    <property type="match status" value="1"/>
</dbReference>
<dbReference type="Gene3D" id="3.40.50.2000">
    <property type="entry name" value="Glycogen Phosphorylase B"/>
    <property type="match status" value="4"/>
</dbReference>
<dbReference type="EMBL" id="BX569689">
    <property type="protein sequence ID" value="CAE06692.1"/>
    <property type="molecule type" value="Genomic_DNA"/>
</dbReference>
<keyword evidence="3" id="KW-0808">Transferase</keyword>
<dbReference type="KEGG" id="syw:SYNW0177"/>
<dbReference type="HOGENOM" id="CLU_374653_0_0_3"/>
<evidence type="ECO:0000256" key="1">
    <source>
        <dbReference type="ARBA" id="ARBA00009481"/>
    </source>
</evidence>
<evidence type="ECO:0000259" key="4">
    <source>
        <dbReference type="Pfam" id="PF13439"/>
    </source>
</evidence>
<organism evidence="6 7">
    <name type="scientific">Parasynechococcus marenigrum (strain WH8102)</name>
    <dbReference type="NCBI Taxonomy" id="84588"/>
    <lineage>
        <taxon>Bacteria</taxon>
        <taxon>Bacillati</taxon>
        <taxon>Cyanobacteriota</taxon>
        <taxon>Cyanophyceae</taxon>
        <taxon>Synechococcales</taxon>
        <taxon>Prochlorococcaceae</taxon>
        <taxon>Parasynechococcus</taxon>
        <taxon>Parasynechococcus marenigrum</taxon>
    </lineage>
</organism>
<keyword evidence="2" id="KW-0328">Glycosyltransferase</keyword>
<dbReference type="Pfam" id="PF13579">
    <property type="entry name" value="Glyco_trans_4_4"/>
    <property type="match status" value="1"/>
</dbReference>
<dbReference type="PANTHER" id="PTHR12526:SF640">
    <property type="entry name" value="COLANIC ACID BIOSYNTHESIS GLYCOSYLTRANSFERASE WCAL-RELATED"/>
    <property type="match status" value="1"/>
</dbReference>
<dbReference type="SUPFAM" id="SSF53756">
    <property type="entry name" value="UDP-Glycosyltransferase/glycogen phosphorylase"/>
    <property type="match status" value="2"/>
</dbReference>
<feature type="domain" description="Glycosyltransferase subfamily 4-like N-terminal" evidence="5">
    <location>
        <begin position="14"/>
        <end position="158"/>
    </location>
</feature>
<sequence length="741" mass="81497">MARVAVHLHQLSLGGAERITVMWCQWLVAMGHHVQLFLGQSDKSEFFAPPASVKIIRRPAGLLSVIWLRRLLLQNPPDLCIGITTRPAVNLLLASVGCRWPVVVAERNYPPSNPQSLIWSLLRRLLYPSAALHVVQTQRIADWLHQLGLSSTSVVLPNPVVWPLPVQDPILQPDHFMSSDVRVVLAMGTKPFQKGFDRLLQAFQELAPRYPDLVLALVGVHPDHPDLAAPLQRTGSLRPRIVLPGRVGNPADWYQRADLFVLSSRYEGSPNVLLEAMAAGCPCLAVDCPTGPHEVIRHGANGWLLPERTDGFDLAMGIETCLNQPAECRRLGQAAREIRDQFSPAKVQAMFQRSLEPLLKPRVLVLVPTRRSPTETFVRANLARMPLDQIVYVGDEWGGWNHPGQMAYGLAIAVSKAMTRLGWHRLASWPAACVAFLLIQRHRADVVLAEFGFHAVRVMDACAWSDVPLVVHFRGSDASAHRRLTLLRERYRRLMRLSSALLAKSQVMKDVLVGLGADPTAVTITPSGADETVFHADDPARQPPHVLFVGRLIEKKGPLDALEAFAQARLLVSERLRAEMRLRVVGDGPLQQAMQRRINELGLQGCVDVLGVQPPAAVAEWMRQSRCLLLPSRIASDGDAEGCPVAVLEAQLSGLPVVSTRHAGIPEVVLDGTTGLLVEEGDVAGLAQALALMCRDPQRAKLLGSAGRARVMSHFTVDHHVKTVADVLSRVVSRQQQPADR</sequence>
<dbReference type="eggNOG" id="COG0438">
    <property type="taxonomic scope" value="Bacteria"/>
</dbReference>
<dbReference type="InterPro" id="IPR028098">
    <property type="entry name" value="Glyco_trans_4-like_N"/>
</dbReference>
<evidence type="ECO:0000313" key="7">
    <source>
        <dbReference type="Proteomes" id="UP000001422"/>
    </source>
</evidence>
<protein>
    <submittedName>
        <fullName evidence="6">Possible glycosyltransferase group 1</fullName>
    </submittedName>
</protein>
<dbReference type="PANTHER" id="PTHR12526">
    <property type="entry name" value="GLYCOSYLTRANSFERASE"/>
    <property type="match status" value="1"/>
</dbReference>
<evidence type="ECO:0000259" key="5">
    <source>
        <dbReference type="Pfam" id="PF13579"/>
    </source>
</evidence>
<evidence type="ECO:0000313" key="6">
    <source>
        <dbReference type="EMBL" id="CAE06692.1"/>
    </source>
</evidence>
<accession>Q7U9S6</accession>
<keyword evidence="7" id="KW-1185">Reference proteome</keyword>
<dbReference type="STRING" id="84588.SYNW0177"/>
<evidence type="ECO:0000256" key="3">
    <source>
        <dbReference type="ARBA" id="ARBA00022679"/>
    </source>
</evidence>
<gene>
    <name evidence="6" type="ordered locus">SYNW0177</name>
</gene>
<comment type="similarity">
    <text evidence="1">Belongs to the glycosyltransferase group 1 family. Glycosyltransferase 4 subfamily.</text>
</comment>
<dbReference type="PROSITE" id="PS50007">
    <property type="entry name" value="PIPLC_X_DOMAIN"/>
    <property type="match status" value="1"/>
</dbReference>
<proteinExistence type="inferred from homology"/>
<evidence type="ECO:0000256" key="2">
    <source>
        <dbReference type="ARBA" id="ARBA00022676"/>
    </source>
</evidence>